<protein>
    <recommendedName>
        <fullName evidence="2">F-box domain-containing protein</fullName>
    </recommendedName>
</protein>
<dbReference type="EMBL" id="OIVN01000056">
    <property type="protein sequence ID" value="SPC73401.1"/>
    <property type="molecule type" value="Genomic_DNA"/>
</dbReference>
<evidence type="ECO:0000313" key="1">
    <source>
        <dbReference type="EMBL" id="SPC73401.1"/>
    </source>
</evidence>
<gene>
    <name evidence="1" type="ORF">FSB_LOCUS1283</name>
</gene>
<accession>A0A2N9EFG7</accession>
<proteinExistence type="predicted"/>
<name>A0A2N9EFG7_FAGSY</name>
<reference evidence="1" key="1">
    <citation type="submission" date="2018-02" db="EMBL/GenBank/DDBJ databases">
        <authorList>
            <person name="Cohen D.B."/>
            <person name="Kent A.D."/>
        </authorList>
    </citation>
    <scope>NUCLEOTIDE SEQUENCE</scope>
</reference>
<organism evidence="1">
    <name type="scientific">Fagus sylvatica</name>
    <name type="common">Beechnut</name>
    <dbReference type="NCBI Taxonomy" id="28930"/>
    <lineage>
        <taxon>Eukaryota</taxon>
        <taxon>Viridiplantae</taxon>
        <taxon>Streptophyta</taxon>
        <taxon>Embryophyta</taxon>
        <taxon>Tracheophyta</taxon>
        <taxon>Spermatophyta</taxon>
        <taxon>Magnoliopsida</taxon>
        <taxon>eudicotyledons</taxon>
        <taxon>Gunneridae</taxon>
        <taxon>Pentapetalae</taxon>
        <taxon>rosids</taxon>
        <taxon>fabids</taxon>
        <taxon>Fagales</taxon>
        <taxon>Fagaceae</taxon>
        <taxon>Fagus</taxon>
    </lineage>
</organism>
<evidence type="ECO:0008006" key="2">
    <source>
        <dbReference type="Google" id="ProtNLM"/>
    </source>
</evidence>
<sequence length="114" mass="12708">MSESQARKKSIFLSKHVPYDIVYNILTWLPMKSIMRFSCFYGCMDNGELLIEKADELVSFDPESLNENVLAIEATDWMGYNYTANSMDSLILLDGASISSDSMVLSDAASVSSE</sequence>
<dbReference type="AlphaFoldDB" id="A0A2N9EFG7"/>